<comment type="caution">
    <text evidence="1">The sequence shown here is derived from an EMBL/GenBank/DDBJ whole genome shotgun (WGS) entry which is preliminary data.</text>
</comment>
<dbReference type="AlphaFoldDB" id="A0A4V2QB36"/>
<organism evidence="1 2">
    <name type="scientific">Allofournierella massiliensis</name>
    <dbReference type="NCBI Taxonomy" id="1650663"/>
    <lineage>
        <taxon>Bacteria</taxon>
        <taxon>Bacillati</taxon>
        <taxon>Bacillota</taxon>
        <taxon>Clostridia</taxon>
        <taxon>Eubacteriales</taxon>
        <taxon>Oscillospiraceae</taxon>
        <taxon>Allofournierella</taxon>
    </lineage>
</organism>
<protein>
    <submittedName>
        <fullName evidence="1">Uncharacterized protein</fullName>
    </submittedName>
</protein>
<name>A0A4V2QB36_9FIRM</name>
<sequence>MWIKCRAKVIVLIGVAVILAAAAIYQNTRPKEVTSFVPEFEQAQSWQTTEESTEKGIEIPGYSTISIPADTTDVQIELTNPEENEVYFQITFLIGEEQIYQSKLIRPGDHLYDITLDRALEAGEYELTIQYDTFSMDETYSPRNGATVNCILKVT</sequence>
<dbReference type="EMBL" id="SLUM01000019">
    <property type="protein sequence ID" value="TCL54902.1"/>
    <property type="molecule type" value="Genomic_DNA"/>
</dbReference>
<accession>A0A4V2QB36</accession>
<dbReference type="STRING" id="1650663.GCA_001486665_01972"/>
<reference evidence="1 2" key="1">
    <citation type="submission" date="2019-03" db="EMBL/GenBank/DDBJ databases">
        <title>Genomic Encyclopedia of Type Strains, Phase IV (KMG-IV): sequencing the most valuable type-strain genomes for metagenomic binning, comparative biology and taxonomic classification.</title>
        <authorList>
            <person name="Goeker M."/>
        </authorList>
    </citation>
    <scope>NUCLEOTIDE SEQUENCE [LARGE SCALE GENOMIC DNA]</scope>
    <source>
        <strain evidence="1 2">DSM 100451</strain>
    </source>
</reference>
<evidence type="ECO:0000313" key="1">
    <source>
        <dbReference type="EMBL" id="TCL54902.1"/>
    </source>
</evidence>
<dbReference type="Proteomes" id="UP000295184">
    <property type="component" value="Unassembled WGS sequence"/>
</dbReference>
<evidence type="ECO:0000313" key="2">
    <source>
        <dbReference type="Proteomes" id="UP000295184"/>
    </source>
</evidence>
<dbReference type="RefSeq" id="WP_058964365.1">
    <property type="nucleotide sequence ID" value="NZ_CABKVM010000017.1"/>
</dbReference>
<gene>
    <name evidence="1" type="ORF">EDD77_11925</name>
</gene>
<proteinExistence type="predicted"/>